<name>A0A2P2Q166_RHIMU</name>
<accession>A0A2P2Q166</accession>
<sequence>MTTALMCWVKKIMLEFVRFQKEREQILGTSLV</sequence>
<evidence type="ECO:0000313" key="1">
    <source>
        <dbReference type="EMBL" id="MBX60707.1"/>
    </source>
</evidence>
<organism evidence="1">
    <name type="scientific">Rhizophora mucronata</name>
    <name type="common">Asiatic mangrove</name>
    <dbReference type="NCBI Taxonomy" id="61149"/>
    <lineage>
        <taxon>Eukaryota</taxon>
        <taxon>Viridiplantae</taxon>
        <taxon>Streptophyta</taxon>
        <taxon>Embryophyta</taxon>
        <taxon>Tracheophyta</taxon>
        <taxon>Spermatophyta</taxon>
        <taxon>Magnoliopsida</taxon>
        <taxon>eudicotyledons</taxon>
        <taxon>Gunneridae</taxon>
        <taxon>Pentapetalae</taxon>
        <taxon>rosids</taxon>
        <taxon>fabids</taxon>
        <taxon>Malpighiales</taxon>
        <taxon>Rhizophoraceae</taxon>
        <taxon>Rhizophora</taxon>
    </lineage>
</organism>
<dbReference type="EMBL" id="GGEC01080223">
    <property type="protein sequence ID" value="MBX60707.1"/>
    <property type="molecule type" value="Transcribed_RNA"/>
</dbReference>
<dbReference type="AlphaFoldDB" id="A0A2P2Q166"/>
<protein>
    <submittedName>
        <fullName evidence="1">Uncharacterized protein</fullName>
    </submittedName>
</protein>
<reference evidence="1" key="1">
    <citation type="submission" date="2018-02" db="EMBL/GenBank/DDBJ databases">
        <title>Rhizophora mucronata_Transcriptome.</title>
        <authorList>
            <person name="Meera S.P."/>
            <person name="Sreeshan A."/>
            <person name="Augustine A."/>
        </authorList>
    </citation>
    <scope>NUCLEOTIDE SEQUENCE</scope>
    <source>
        <tissue evidence="1">Leaf</tissue>
    </source>
</reference>
<proteinExistence type="predicted"/>